<dbReference type="EMBL" id="JAPDDP010000003">
    <property type="protein sequence ID" value="MDA0179066.1"/>
    <property type="molecule type" value="Genomic_DNA"/>
</dbReference>
<organism evidence="3 4">
    <name type="scientific">Solirubrobacter phytolaccae</name>
    <dbReference type="NCBI Taxonomy" id="1404360"/>
    <lineage>
        <taxon>Bacteria</taxon>
        <taxon>Bacillati</taxon>
        <taxon>Actinomycetota</taxon>
        <taxon>Thermoleophilia</taxon>
        <taxon>Solirubrobacterales</taxon>
        <taxon>Solirubrobacteraceae</taxon>
        <taxon>Solirubrobacter</taxon>
    </lineage>
</organism>
<keyword evidence="4" id="KW-1185">Reference proteome</keyword>
<evidence type="ECO:0000313" key="4">
    <source>
        <dbReference type="Proteomes" id="UP001147653"/>
    </source>
</evidence>
<keyword evidence="2" id="KW-0732">Signal</keyword>
<comment type="caution">
    <text evidence="3">The sequence shown here is derived from an EMBL/GenBank/DDBJ whole genome shotgun (WGS) entry which is preliminary data.</text>
</comment>
<feature type="compositionally biased region" description="Gly residues" evidence="1">
    <location>
        <begin position="26"/>
        <end position="45"/>
    </location>
</feature>
<evidence type="ECO:0000256" key="1">
    <source>
        <dbReference type="SAM" id="MobiDB-lite"/>
    </source>
</evidence>
<accession>A0A9X3N7B5</accession>
<name>A0A9X3N7B5_9ACTN</name>
<protein>
    <recommendedName>
        <fullName evidence="5">DUF3617 family protein</fullName>
    </recommendedName>
</protein>
<feature type="signal peptide" evidence="2">
    <location>
        <begin position="1"/>
        <end position="23"/>
    </location>
</feature>
<dbReference type="Proteomes" id="UP001147653">
    <property type="component" value="Unassembled WGS sequence"/>
</dbReference>
<evidence type="ECO:0008006" key="5">
    <source>
        <dbReference type="Google" id="ProtNLM"/>
    </source>
</evidence>
<evidence type="ECO:0000313" key="3">
    <source>
        <dbReference type="EMBL" id="MDA0179066.1"/>
    </source>
</evidence>
<reference evidence="3" key="1">
    <citation type="submission" date="2022-10" db="EMBL/GenBank/DDBJ databases">
        <title>The WGS of Solirubrobacter phytolaccae KCTC 29190.</title>
        <authorList>
            <person name="Jiang Z."/>
        </authorList>
    </citation>
    <scope>NUCLEOTIDE SEQUENCE</scope>
    <source>
        <strain evidence="3">KCTC 29190</strain>
    </source>
</reference>
<evidence type="ECO:0000256" key="2">
    <source>
        <dbReference type="SAM" id="SignalP"/>
    </source>
</evidence>
<dbReference type="RefSeq" id="WP_270023334.1">
    <property type="nucleotide sequence ID" value="NZ_JAPDDP010000003.1"/>
</dbReference>
<gene>
    <name evidence="3" type="ORF">OJ997_02070</name>
</gene>
<proteinExistence type="predicted"/>
<feature type="region of interest" description="Disordered" evidence="1">
    <location>
        <begin position="23"/>
        <end position="49"/>
    </location>
</feature>
<dbReference type="AlphaFoldDB" id="A0A9X3N7B5"/>
<sequence>MRTTLLSTIALATLAIGASPAAAQLSGGGDGGAGPASGGGSGGVELVGPEDMKPVATEITISDAAGTGVKTLSCEWTEPQEDDMPCIRFQGDPQTAFAAIEEHGGVRADQVTKTEHGEMAIAYSKRADGTWLIRSKGTIDGEYMHFGRVCTADGQKCQIWDADGAKLAQKKVRAAASKLRSGKIDNSKRSPRRK</sequence>
<feature type="chain" id="PRO_5040997600" description="DUF3617 family protein" evidence="2">
    <location>
        <begin position="24"/>
        <end position="194"/>
    </location>
</feature>